<dbReference type="FunCoup" id="A0A1U8B6Z6">
    <property type="interactions" value="1440"/>
</dbReference>
<reference evidence="6" key="1">
    <citation type="submission" date="2025-08" db="UniProtKB">
        <authorList>
            <consortium name="RefSeq"/>
        </authorList>
    </citation>
    <scope>IDENTIFICATION</scope>
</reference>
<keyword evidence="5" id="KW-1185">Reference proteome</keyword>
<dbReference type="eggNOG" id="KOG0504">
    <property type="taxonomic scope" value="Eukaryota"/>
</dbReference>
<dbReference type="RefSeq" id="XP_010272027.1">
    <property type="nucleotide sequence ID" value="XM_010273725.2"/>
</dbReference>
<dbReference type="Proteomes" id="UP000189703">
    <property type="component" value="Unplaced"/>
</dbReference>
<dbReference type="InterPro" id="IPR036770">
    <property type="entry name" value="Ankyrin_rpt-contain_sf"/>
</dbReference>
<feature type="repeat" description="ANK" evidence="3">
    <location>
        <begin position="194"/>
        <end position="226"/>
    </location>
</feature>
<dbReference type="Gene3D" id="1.25.40.20">
    <property type="entry name" value="Ankyrin repeat-containing domain"/>
    <property type="match status" value="2"/>
</dbReference>
<dbReference type="PROSITE" id="PS50297">
    <property type="entry name" value="ANK_REP_REGION"/>
    <property type="match status" value="4"/>
</dbReference>
<evidence type="ECO:0000256" key="1">
    <source>
        <dbReference type="ARBA" id="ARBA00022737"/>
    </source>
</evidence>
<feature type="repeat" description="ANK" evidence="3">
    <location>
        <begin position="260"/>
        <end position="292"/>
    </location>
</feature>
<feature type="compositionally biased region" description="Acidic residues" evidence="4">
    <location>
        <begin position="71"/>
        <end position="94"/>
    </location>
</feature>
<evidence type="ECO:0000256" key="3">
    <source>
        <dbReference type="PROSITE-ProRule" id="PRU00023"/>
    </source>
</evidence>
<dbReference type="Pfam" id="PF12796">
    <property type="entry name" value="Ank_2"/>
    <property type="match status" value="1"/>
</dbReference>
<gene>
    <name evidence="6" type="primary">LOC104607934</name>
</gene>
<dbReference type="OMA" id="CPKSTHL"/>
<dbReference type="STRING" id="4432.A0A1U8B6Z6"/>
<dbReference type="InParanoid" id="A0A1U8B6Z6"/>
<keyword evidence="1" id="KW-0677">Repeat</keyword>
<evidence type="ECO:0000313" key="6">
    <source>
        <dbReference type="RefSeq" id="XP_010272027.1"/>
    </source>
</evidence>
<dbReference type="PROSITE" id="PS50088">
    <property type="entry name" value="ANK_REPEAT"/>
    <property type="match status" value="4"/>
</dbReference>
<feature type="repeat" description="ANK" evidence="3">
    <location>
        <begin position="227"/>
        <end position="259"/>
    </location>
</feature>
<dbReference type="SMART" id="SM00248">
    <property type="entry name" value="ANK"/>
    <property type="match status" value="5"/>
</dbReference>
<feature type="region of interest" description="Disordered" evidence="4">
    <location>
        <begin position="58"/>
        <end position="94"/>
    </location>
</feature>
<protein>
    <submittedName>
        <fullName evidence="6">Ankyrin repeat domain-containing protein EMB506, chloroplastic isoform X1</fullName>
    </submittedName>
</protein>
<dbReference type="SUPFAM" id="SSF48403">
    <property type="entry name" value="Ankyrin repeat"/>
    <property type="match status" value="1"/>
</dbReference>
<name>A0A1U8B6Z6_NELNU</name>
<dbReference type="PRINTS" id="PR01415">
    <property type="entry name" value="ANKYRIN"/>
</dbReference>
<dbReference type="PANTHER" id="PTHR24171:SF8">
    <property type="entry name" value="BRCA1-ASSOCIATED RING DOMAIN PROTEIN 1"/>
    <property type="match status" value="1"/>
</dbReference>
<dbReference type="AlphaFoldDB" id="A0A1U8B6Z6"/>
<dbReference type="KEGG" id="nnu:104607934"/>
<organism evidence="5 6">
    <name type="scientific">Nelumbo nucifera</name>
    <name type="common">Sacred lotus</name>
    <dbReference type="NCBI Taxonomy" id="4432"/>
    <lineage>
        <taxon>Eukaryota</taxon>
        <taxon>Viridiplantae</taxon>
        <taxon>Streptophyta</taxon>
        <taxon>Embryophyta</taxon>
        <taxon>Tracheophyta</taxon>
        <taxon>Spermatophyta</taxon>
        <taxon>Magnoliopsida</taxon>
        <taxon>Proteales</taxon>
        <taxon>Nelumbonaceae</taxon>
        <taxon>Nelumbo</taxon>
    </lineage>
</organism>
<sequence>MLVLCGFSSNRLLPSLCIAPNNSRSYETPKDWNPWGIRVLAPTTGSTTKSRICALQSKGASSFEAPRGTWEEPDDGSGSDYEDEEQEQENDLDFESDWEEEGLPAVAVAVASVTKFKFPSTQYEEDLLNEVEQLLGSEEKAILQQNEAPVLRKISTEKWSPLHTLALSGQINFMDKLLEQGVDIDAVDRFGEQDGFTALHKAVIGKKEVVISHLLRKGANPHIRDRNGATPLHYAVQVGAMQTVKLLIKYKVDVNVADNEGWTPLHVAIQSRCRDIAKVLLVNGADKNRRNKVLSAWLSIQVLTLRIDLLPIQWSSMHDGKTPLDLSLCYGKDFKSYDLAKLLKLVPADGDF</sequence>
<feature type="repeat" description="ANK" evidence="3">
    <location>
        <begin position="157"/>
        <end position="189"/>
    </location>
</feature>
<keyword evidence="2 3" id="KW-0040">ANK repeat</keyword>
<dbReference type="InterPro" id="IPR002110">
    <property type="entry name" value="Ankyrin_rpt"/>
</dbReference>
<accession>A0A1U8B6Z6</accession>
<evidence type="ECO:0000256" key="4">
    <source>
        <dbReference type="SAM" id="MobiDB-lite"/>
    </source>
</evidence>
<evidence type="ECO:0000313" key="5">
    <source>
        <dbReference type="Proteomes" id="UP000189703"/>
    </source>
</evidence>
<dbReference type="OrthoDB" id="1577640at2759"/>
<evidence type="ECO:0000256" key="2">
    <source>
        <dbReference type="ARBA" id="ARBA00023043"/>
    </source>
</evidence>
<proteinExistence type="predicted"/>
<dbReference type="GeneID" id="104607934"/>
<dbReference type="Pfam" id="PF00023">
    <property type="entry name" value="Ank"/>
    <property type="match status" value="1"/>
</dbReference>
<dbReference type="PANTHER" id="PTHR24171">
    <property type="entry name" value="ANKYRIN REPEAT DOMAIN-CONTAINING PROTEIN 39-RELATED"/>
    <property type="match status" value="1"/>
</dbReference>